<accession>A0A812DVG1</accession>
<keyword evidence="1" id="KW-0812">Transmembrane</keyword>
<gene>
    <name evidence="2" type="ORF">SPHA_61053</name>
</gene>
<feature type="transmembrane region" description="Helical" evidence="1">
    <location>
        <begin position="349"/>
        <end position="370"/>
    </location>
</feature>
<name>A0A812DVG1_ACAPH</name>
<feature type="transmembrane region" description="Helical" evidence="1">
    <location>
        <begin position="192"/>
        <end position="214"/>
    </location>
</feature>
<proteinExistence type="predicted"/>
<reference evidence="2" key="1">
    <citation type="submission" date="2021-01" db="EMBL/GenBank/DDBJ databases">
        <authorList>
            <person name="Li R."/>
            <person name="Bekaert M."/>
        </authorList>
    </citation>
    <scope>NUCLEOTIDE SEQUENCE</scope>
    <source>
        <strain evidence="2">Farmed</strain>
    </source>
</reference>
<protein>
    <submittedName>
        <fullName evidence="2">Uncharacterized protein</fullName>
    </submittedName>
</protein>
<feature type="transmembrane region" description="Helical" evidence="1">
    <location>
        <begin position="135"/>
        <end position="155"/>
    </location>
</feature>
<keyword evidence="3" id="KW-1185">Reference proteome</keyword>
<evidence type="ECO:0000313" key="3">
    <source>
        <dbReference type="Proteomes" id="UP000597762"/>
    </source>
</evidence>
<evidence type="ECO:0000313" key="2">
    <source>
        <dbReference type="EMBL" id="CAE1309331.1"/>
    </source>
</evidence>
<organism evidence="2 3">
    <name type="scientific">Acanthosepion pharaonis</name>
    <name type="common">Pharaoh cuttlefish</name>
    <name type="synonym">Sepia pharaonis</name>
    <dbReference type="NCBI Taxonomy" id="158019"/>
    <lineage>
        <taxon>Eukaryota</taxon>
        <taxon>Metazoa</taxon>
        <taxon>Spiralia</taxon>
        <taxon>Lophotrochozoa</taxon>
        <taxon>Mollusca</taxon>
        <taxon>Cephalopoda</taxon>
        <taxon>Coleoidea</taxon>
        <taxon>Decapodiformes</taxon>
        <taxon>Sepiida</taxon>
        <taxon>Sepiina</taxon>
        <taxon>Sepiidae</taxon>
        <taxon>Acanthosepion</taxon>
    </lineage>
</organism>
<sequence>MTGPFTVHEFYLRVCGVIQLHICRRFHYLVSFLLLHLKILSLFDILLALFCVIVSLPEPISISHYPPPLLPVISLFITQNPSLIFLYLSLSSLKNYKFYKILLFSSLKTLSLSFEIPFCFSPLLNLFSLLCSLSFLTYSPPFFTLYYFYLIIFYFKRCLSHSVTSPFLSFSLSLSPSAPFSFCPSPSLSQSVGAFFILSLSLSLSQSVGALLILSFSLSLYLSLSTSFSFCTSPFLSISLARFSFCPSPSPISVDAFLILSLSLSISISWRLFHCPSPSPSISVCRRLSLSVSVSWHLSHSDPLSLSLSQYVVFFILFISLFLSPSLSHTHTVRRRLSHSFFSLSLPQSIYVFLTLFISVCIYIIFHATIKVYSYLFKRVHICPPKSVH</sequence>
<dbReference type="Proteomes" id="UP000597762">
    <property type="component" value="Unassembled WGS sequence"/>
</dbReference>
<evidence type="ECO:0000256" key="1">
    <source>
        <dbReference type="SAM" id="Phobius"/>
    </source>
</evidence>
<feature type="transmembrane region" description="Helical" evidence="1">
    <location>
        <begin position="28"/>
        <end position="56"/>
    </location>
</feature>
<feature type="transmembrane region" description="Helical" evidence="1">
    <location>
        <begin position="220"/>
        <end position="240"/>
    </location>
</feature>
<feature type="transmembrane region" description="Helical" evidence="1">
    <location>
        <begin position="68"/>
        <end position="89"/>
    </location>
</feature>
<keyword evidence="1" id="KW-0472">Membrane</keyword>
<keyword evidence="1" id="KW-1133">Transmembrane helix</keyword>
<feature type="transmembrane region" description="Helical" evidence="1">
    <location>
        <begin position="308"/>
        <end position="328"/>
    </location>
</feature>
<feature type="transmembrane region" description="Helical" evidence="1">
    <location>
        <begin position="252"/>
        <end position="273"/>
    </location>
</feature>
<dbReference type="AlphaFoldDB" id="A0A812DVG1"/>
<comment type="caution">
    <text evidence="2">The sequence shown here is derived from an EMBL/GenBank/DDBJ whole genome shotgun (WGS) entry which is preliminary data.</text>
</comment>
<dbReference type="EMBL" id="CAHIKZ030004286">
    <property type="protein sequence ID" value="CAE1309331.1"/>
    <property type="molecule type" value="Genomic_DNA"/>
</dbReference>